<evidence type="ECO:0000256" key="2">
    <source>
        <dbReference type="ARBA" id="ARBA00022475"/>
    </source>
</evidence>
<feature type="transmembrane region" description="Helical" evidence="6">
    <location>
        <begin position="437"/>
        <end position="456"/>
    </location>
</feature>
<dbReference type="PANTHER" id="PTHR30250:SF26">
    <property type="entry name" value="PSMA PROTEIN"/>
    <property type="match status" value="1"/>
</dbReference>
<dbReference type="Pfam" id="PF01943">
    <property type="entry name" value="Polysacc_synt"/>
    <property type="match status" value="1"/>
</dbReference>
<keyword evidence="2" id="KW-1003">Cell membrane</keyword>
<dbReference type="AlphaFoldDB" id="A0A7R7EHV8"/>
<evidence type="ECO:0000256" key="6">
    <source>
        <dbReference type="SAM" id="Phobius"/>
    </source>
</evidence>
<keyword evidence="5 6" id="KW-0472">Membrane</keyword>
<protein>
    <submittedName>
        <fullName evidence="7">Sugar translocase</fullName>
    </submittedName>
</protein>
<feature type="transmembrane region" description="Helical" evidence="6">
    <location>
        <begin position="376"/>
        <end position="392"/>
    </location>
</feature>
<keyword evidence="8" id="KW-1185">Reference proteome</keyword>
<feature type="transmembrane region" description="Helical" evidence="6">
    <location>
        <begin position="12"/>
        <end position="32"/>
    </location>
</feature>
<feature type="transmembrane region" description="Helical" evidence="6">
    <location>
        <begin position="183"/>
        <end position="201"/>
    </location>
</feature>
<evidence type="ECO:0000256" key="5">
    <source>
        <dbReference type="ARBA" id="ARBA00023136"/>
    </source>
</evidence>
<feature type="transmembrane region" description="Helical" evidence="6">
    <location>
        <begin position="305"/>
        <end position="334"/>
    </location>
</feature>
<dbReference type="Proteomes" id="UP000595897">
    <property type="component" value="Chromosome"/>
</dbReference>
<feature type="transmembrane region" description="Helical" evidence="6">
    <location>
        <begin position="93"/>
        <end position="116"/>
    </location>
</feature>
<sequence length="514" mass="58033">MGTGRIKNSTYNILSGFLYQLITLIMSFLSRTVFIRTLGIEYLGINSVYADVLNLLCMVDLGFNTTIAYSLYKPLAEQDEKKLTGLICFYKKIYRVIAIAVTLIGLAVIPFLKLIINTDKEIPHLVLYYLFSLAGVVISYLFVYRATILTADQKNYEVLKISIWIMLSKMILQIGFLLLLKNYIVYLTIGVLSQFINNLIVSKKADSMYPYIRNKERISLEEERSIFSNLKSVFIYKISGTMFTATDNILISFIVGTTMVGLYSNYLMVSSKLLLIIQIIFSAITASIGNVIVKDDSEKRYEVFSAVQTVSFILCGIIISEFCIMANDLIFTWLGGRLTISSTAILALTINTYLSCVLQPLWVYRDATGLYMKTKYIMLLGAVLNIVLSIIMGNLWGLTGILLASAVSRLSTYFWYEPKILFKEYFERKATGYYLSLLSNAILVTSNIILLSLLSRNIIVNGWLMLIVKGAFVGIFSTVIFCMAYARTEGFQIIKNKVELIISKACGGKWRKTT</sequence>
<proteinExistence type="predicted"/>
<gene>
    <name evidence="7" type="ORF">bsdtb5_03180</name>
</gene>
<evidence type="ECO:0000256" key="4">
    <source>
        <dbReference type="ARBA" id="ARBA00022989"/>
    </source>
</evidence>
<dbReference type="RefSeq" id="WP_271714322.1">
    <property type="nucleotide sequence ID" value="NZ_AP024169.1"/>
</dbReference>
<name>A0A7R7EHV8_9FIRM</name>
<dbReference type="InterPro" id="IPR002797">
    <property type="entry name" value="Polysacc_synth"/>
</dbReference>
<feature type="transmembrane region" description="Helical" evidence="6">
    <location>
        <begin position="340"/>
        <end position="364"/>
    </location>
</feature>
<feature type="transmembrane region" description="Helical" evidence="6">
    <location>
        <begin position="273"/>
        <end position="293"/>
    </location>
</feature>
<evidence type="ECO:0000313" key="8">
    <source>
        <dbReference type="Proteomes" id="UP000595897"/>
    </source>
</evidence>
<feature type="transmembrane region" description="Helical" evidence="6">
    <location>
        <begin position="249"/>
        <end position="267"/>
    </location>
</feature>
<accession>A0A7R7EHV8</accession>
<keyword evidence="3 6" id="KW-0812">Transmembrane</keyword>
<evidence type="ECO:0000256" key="3">
    <source>
        <dbReference type="ARBA" id="ARBA00022692"/>
    </source>
</evidence>
<feature type="transmembrane region" description="Helical" evidence="6">
    <location>
        <begin position="462"/>
        <end position="486"/>
    </location>
</feature>
<dbReference type="EMBL" id="AP024169">
    <property type="protein sequence ID" value="BCN29023.1"/>
    <property type="molecule type" value="Genomic_DNA"/>
</dbReference>
<keyword evidence="4 6" id="KW-1133">Transmembrane helix</keyword>
<evidence type="ECO:0000313" key="7">
    <source>
        <dbReference type="EMBL" id="BCN29023.1"/>
    </source>
</evidence>
<dbReference type="GO" id="GO:0005886">
    <property type="term" value="C:plasma membrane"/>
    <property type="evidence" value="ECO:0007669"/>
    <property type="project" value="UniProtKB-SubCell"/>
</dbReference>
<dbReference type="InterPro" id="IPR050833">
    <property type="entry name" value="Poly_Biosynth_Transport"/>
</dbReference>
<evidence type="ECO:0000256" key="1">
    <source>
        <dbReference type="ARBA" id="ARBA00004651"/>
    </source>
</evidence>
<comment type="subcellular location">
    <subcellularLocation>
        <location evidence="1">Cell membrane</location>
        <topology evidence="1">Multi-pass membrane protein</topology>
    </subcellularLocation>
</comment>
<organism evidence="7 8">
    <name type="scientific">Anaeromicropila herbilytica</name>
    <dbReference type="NCBI Taxonomy" id="2785025"/>
    <lineage>
        <taxon>Bacteria</taxon>
        <taxon>Bacillati</taxon>
        <taxon>Bacillota</taxon>
        <taxon>Clostridia</taxon>
        <taxon>Lachnospirales</taxon>
        <taxon>Lachnospiraceae</taxon>
        <taxon>Anaeromicropila</taxon>
    </lineage>
</organism>
<feature type="transmembrane region" description="Helical" evidence="6">
    <location>
        <begin position="52"/>
        <end position="72"/>
    </location>
</feature>
<dbReference type="KEGG" id="ahb:bsdtb5_03180"/>
<reference evidence="7 8" key="1">
    <citation type="submission" date="2020-11" db="EMBL/GenBank/DDBJ databases">
        <title>Draft genome sequencing of a Lachnospiraceae strain isolated from anoxic soil subjected to BSD treatment.</title>
        <authorList>
            <person name="Uek A."/>
            <person name="Tonouchi A."/>
        </authorList>
    </citation>
    <scope>NUCLEOTIDE SEQUENCE [LARGE SCALE GENOMIC DNA]</scope>
    <source>
        <strain evidence="7 8">TB5</strain>
    </source>
</reference>
<feature type="transmembrane region" description="Helical" evidence="6">
    <location>
        <begin position="158"/>
        <end position="177"/>
    </location>
</feature>
<dbReference type="PANTHER" id="PTHR30250">
    <property type="entry name" value="PST FAMILY PREDICTED COLANIC ACID TRANSPORTER"/>
    <property type="match status" value="1"/>
</dbReference>
<feature type="transmembrane region" description="Helical" evidence="6">
    <location>
        <begin position="128"/>
        <end position="146"/>
    </location>
</feature>